<sequence>MAADDGGGCVNGNAAKKKGPLSVPEFEFVLMGSDGALNKKGISQIRAHTTRELHKTRRENGQPLARRRRNRPGITFYGSQMDPFHSLPQLPMEEQHPGILDQVKHNVFIVYNQKEMQQTIWPEGTKNCTFFTAMLLMCSVHLDGLTTGSSSATTRALKVEAMRLVRESVQDASRAAIITSISAIACLATCALVRGELAGAEEYLMHRNAYAVLIQEAVRLKMFEDSRFCKDILRVITVIAVARRCGIPTSGLAPRADSRTLLREYERVFEDRWRSRTHPEPELYSPLYDGRQDLSEDPFPFVDGEHLRLLLQMTQSTIKIWMRLRTSPAAQQAPLNSLILKSLHQRIFNMPCSAVPDLPSSNDHVYEACRLTSLLLIRAVDNHRHWRSEAVGTSILQRIRCALQKTDLDAFWGKNIGLLYFVVLVFHSAAFGTPDYLFGHALLGRIHFQLTYSYNDWHGALLPMAVLNNLMPATKPSVSEEPEALELTAGYSTILSDMQTVVGSSFPLPLQDIQSHG</sequence>
<protein>
    <recommendedName>
        <fullName evidence="4">Transcription factor domain-containing protein</fullName>
    </recommendedName>
</protein>
<evidence type="ECO:0000313" key="2">
    <source>
        <dbReference type="EMBL" id="EXJ60673.1"/>
    </source>
</evidence>
<accession>W9VYA6</accession>
<dbReference type="OrthoDB" id="415825at2759"/>
<name>W9VYA6_9EURO</name>
<gene>
    <name evidence="2" type="ORF">A1O7_04826</name>
</gene>
<reference evidence="2 3" key="1">
    <citation type="submission" date="2013-03" db="EMBL/GenBank/DDBJ databases">
        <title>The Genome Sequence of Cladophialophora yegresii CBS 114405.</title>
        <authorList>
            <consortium name="The Broad Institute Genomics Platform"/>
            <person name="Cuomo C."/>
            <person name="de Hoog S."/>
            <person name="Gorbushina A."/>
            <person name="Walker B."/>
            <person name="Young S.K."/>
            <person name="Zeng Q."/>
            <person name="Gargeya S."/>
            <person name="Fitzgerald M."/>
            <person name="Haas B."/>
            <person name="Abouelleil A."/>
            <person name="Allen A.W."/>
            <person name="Alvarado L."/>
            <person name="Arachchi H.M."/>
            <person name="Berlin A.M."/>
            <person name="Chapman S.B."/>
            <person name="Gainer-Dewar J."/>
            <person name="Goldberg J."/>
            <person name="Griggs A."/>
            <person name="Gujja S."/>
            <person name="Hansen M."/>
            <person name="Howarth C."/>
            <person name="Imamovic A."/>
            <person name="Ireland A."/>
            <person name="Larimer J."/>
            <person name="McCowan C."/>
            <person name="Murphy C."/>
            <person name="Pearson M."/>
            <person name="Poon T.W."/>
            <person name="Priest M."/>
            <person name="Roberts A."/>
            <person name="Saif S."/>
            <person name="Shea T."/>
            <person name="Sisk P."/>
            <person name="Sykes S."/>
            <person name="Wortman J."/>
            <person name="Nusbaum C."/>
            <person name="Birren B."/>
        </authorList>
    </citation>
    <scope>NUCLEOTIDE SEQUENCE [LARGE SCALE GENOMIC DNA]</scope>
    <source>
        <strain evidence="2 3">CBS 114405</strain>
    </source>
</reference>
<dbReference type="AlphaFoldDB" id="W9VYA6"/>
<organism evidence="2 3">
    <name type="scientific">Cladophialophora yegresii CBS 114405</name>
    <dbReference type="NCBI Taxonomy" id="1182544"/>
    <lineage>
        <taxon>Eukaryota</taxon>
        <taxon>Fungi</taxon>
        <taxon>Dikarya</taxon>
        <taxon>Ascomycota</taxon>
        <taxon>Pezizomycotina</taxon>
        <taxon>Eurotiomycetes</taxon>
        <taxon>Chaetothyriomycetidae</taxon>
        <taxon>Chaetothyriales</taxon>
        <taxon>Herpotrichiellaceae</taxon>
        <taxon>Cladophialophora</taxon>
    </lineage>
</organism>
<dbReference type="EMBL" id="AMGW01000003">
    <property type="protein sequence ID" value="EXJ60673.1"/>
    <property type="molecule type" value="Genomic_DNA"/>
</dbReference>
<dbReference type="GeneID" id="19179411"/>
<proteinExistence type="predicted"/>
<dbReference type="HOGENOM" id="CLU_532130_0_0_1"/>
<evidence type="ECO:0000313" key="3">
    <source>
        <dbReference type="Proteomes" id="UP000019473"/>
    </source>
</evidence>
<dbReference type="RefSeq" id="XP_007757026.1">
    <property type="nucleotide sequence ID" value="XM_007758836.1"/>
</dbReference>
<dbReference type="PANTHER" id="PTHR37540:SF5">
    <property type="entry name" value="TRANSCRIPTION FACTOR DOMAIN-CONTAINING PROTEIN"/>
    <property type="match status" value="1"/>
</dbReference>
<feature type="region of interest" description="Disordered" evidence="1">
    <location>
        <begin position="49"/>
        <end position="71"/>
    </location>
</feature>
<dbReference type="Proteomes" id="UP000019473">
    <property type="component" value="Unassembled WGS sequence"/>
</dbReference>
<dbReference type="STRING" id="1182544.W9VYA6"/>
<dbReference type="VEuPathDB" id="FungiDB:A1O7_04826"/>
<evidence type="ECO:0008006" key="4">
    <source>
        <dbReference type="Google" id="ProtNLM"/>
    </source>
</evidence>
<dbReference type="PANTHER" id="PTHR37540">
    <property type="entry name" value="TRANSCRIPTION FACTOR (ACR-2), PUTATIVE-RELATED-RELATED"/>
    <property type="match status" value="1"/>
</dbReference>
<evidence type="ECO:0000256" key="1">
    <source>
        <dbReference type="SAM" id="MobiDB-lite"/>
    </source>
</evidence>
<comment type="caution">
    <text evidence="2">The sequence shown here is derived from an EMBL/GenBank/DDBJ whole genome shotgun (WGS) entry which is preliminary data.</text>
</comment>
<keyword evidence="3" id="KW-1185">Reference proteome</keyword>